<dbReference type="Proteomes" id="UP001158576">
    <property type="component" value="Chromosome 2"/>
</dbReference>
<evidence type="ECO:0000256" key="5">
    <source>
        <dbReference type="SAM" id="SignalP"/>
    </source>
</evidence>
<dbReference type="SMART" id="SM00612">
    <property type="entry name" value="Kelch"/>
    <property type="match status" value="5"/>
</dbReference>
<dbReference type="SUPFAM" id="SSF117281">
    <property type="entry name" value="Kelch motif"/>
    <property type="match status" value="1"/>
</dbReference>
<feature type="signal peptide" evidence="5">
    <location>
        <begin position="1"/>
        <end position="16"/>
    </location>
</feature>
<keyword evidence="5" id="KW-0732">Signal</keyword>
<feature type="chain" id="PRO_5046260205" evidence="5">
    <location>
        <begin position="17"/>
        <end position="497"/>
    </location>
</feature>
<keyword evidence="2" id="KW-0677">Repeat</keyword>
<dbReference type="EMBL" id="OU015567">
    <property type="protein sequence ID" value="CAG5113450.1"/>
    <property type="molecule type" value="Genomic_DNA"/>
</dbReference>
<organism evidence="6 7">
    <name type="scientific">Oikopleura dioica</name>
    <name type="common">Tunicate</name>
    <dbReference type="NCBI Taxonomy" id="34765"/>
    <lineage>
        <taxon>Eukaryota</taxon>
        <taxon>Metazoa</taxon>
        <taxon>Chordata</taxon>
        <taxon>Tunicata</taxon>
        <taxon>Appendicularia</taxon>
        <taxon>Copelata</taxon>
        <taxon>Oikopleuridae</taxon>
        <taxon>Oikopleura</taxon>
    </lineage>
</organism>
<reference evidence="6 7" key="1">
    <citation type="submission" date="2021-04" db="EMBL/GenBank/DDBJ databases">
        <authorList>
            <person name="Bliznina A."/>
        </authorList>
    </citation>
    <scope>NUCLEOTIDE SEQUENCE [LARGE SCALE GENOMIC DNA]</scope>
</reference>
<gene>
    <name evidence="6" type="ORF">OKIOD_LOCUS16324</name>
</gene>
<accession>A0ABN7TD56</accession>
<keyword evidence="3" id="KW-0175">Coiled coil</keyword>
<dbReference type="Gene3D" id="2.120.10.80">
    <property type="entry name" value="Kelch-type beta propeller"/>
    <property type="match status" value="1"/>
</dbReference>
<dbReference type="Pfam" id="PF01344">
    <property type="entry name" value="Kelch_1"/>
    <property type="match status" value="1"/>
</dbReference>
<evidence type="ECO:0000313" key="6">
    <source>
        <dbReference type="EMBL" id="CAG5113450.1"/>
    </source>
</evidence>
<keyword evidence="1" id="KW-0880">Kelch repeat</keyword>
<evidence type="ECO:0000313" key="7">
    <source>
        <dbReference type="Proteomes" id="UP001158576"/>
    </source>
</evidence>
<protein>
    <submittedName>
        <fullName evidence="6">Oidioi.mRNA.OKI2018_I69.chr2.g7559.t1.cds</fullName>
    </submittedName>
</protein>
<keyword evidence="7" id="KW-1185">Reference proteome</keyword>
<proteinExistence type="predicted"/>
<evidence type="ECO:0000256" key="1">
    <source>
        <dbReference type="ARBA" id="ARBA00022441"/>
    </source>
</evidence>
<name>A0ABN7TD56_OIKDI</name>
<feature type="coiled-coil region" evidence="3">
    <location>
        <begin position="49"/>
        <end position="142"/>
    </location>
</feature>
<dbReference type="InterPro" id="IPR006652">
    <property type="entry name" value="Kelch_1"/>
</dbReference>
<dbReference type="InterPro" id="IPR015915">
    <property type="entry name" value="Kelch-typ_b-propeller"/>
</dbReference>
<feature type="compositionally biased region" description="Basic and acidic residues" evidence="4">
    <location>
        <begin position="33"/>
        <end position="46"/>
    </location>
</feature>
<dbReference type="PANTHER" id="PTHR45632:SF3">
    <property type="entry name" value="KELCH-LIKE PROTEIN 32"/>
    <property type="match status" value="1"/>
</dbReference>
<evidence type="ECO:0000256" key="2">
    <source>
        <dbReference type="ARBA" id="ARBA00022737"/>
    </source>
</evidence>
<evidence type="ECO:0000256" key="3">
    <source>
        <dbReference type="SAM" id="Coils"/>
    </source>
</evidence>
<sequence length="497" mass="55825">MRVLIAFLLIAELVFATDIPGLTERKTKRGRRKEREKSKGKQDKSSRLLRKLRKQLSEQSQILQNLQNAVDSSSLKIRDLDSTILQLSSERRNMTREFEHIREERTLVDTRLFFLEQKAMDLQILQAKFDILEQDNHRIKLRNEALYDELFELRGGNSISRPKPEVITVNGHNSGSNLHFSRNLRAERVPDIERTMTLEIATPKSVIVTGGRRHGVALDQVRLVSPNFVVTELDPLPSPLIQHCSCSFNGQIFLIGGTAGVGFPRREVFVLNHGRSWSNAPDLQFPRTKLGCVNFADRLFAIGGNSGSNAAGVLDSTEYLGIFSGNQWKNGPTMLSRRYDAPAVSFDNAVYIIGGKSDKGEILRTTEKLSFHKNTKRMRFSKGPVLPLTLEGVAATRIDDTIFVSGHCMSTQTTRVLELAINSRTWKAVGDLRSPRVSPSLVTVGNSLWFLGGCCGKMASLEEIYVSREGIKSTSKDIQLEELQEIYEFSATYIPEI</sequence>
<dbReference type="PANTHER" id="PTHR45632">
    <property type="entry name" value="LD33804P"/>
    <property type="match status" value="1"/>
</dbReference>
<feature type="region of interest" description="Disordered" evidence="4">
    <location>
        <begin position="26"/>
        <end position="46"/>
    </location>
</feature>
<evidence type="ECO:0000256" key="4">
    <source>
        <dbReference type="SAM" id="MobiDB-lite"/>
    </source>
</evidence>